<dbReference type="Proteomes" id="UP000076234">
    <property type="component" value="Chromosome"/>
</dbReference>
<organism evidence="2 3">
    <name type="scientific">Sphingopyxis terrae subsp. terrae NBRC 15098</name>
    <dbReference type="NCBI Taxonomy" id="1219058"/>
    <lineage>
        <taxon>Bacteria</taxon>
        <taxon>Pseudomonadati</taxon>
        <taxon>Pseudomonadota</taxon>
        <taxon>Alphaproteobacteria</taxon>
        <taxon>Sphingomonadales</taxon>
        <taxon>Sphingomonadaceae</taxon>
        <taxon>Sphingopyxis</taxon>
    </lineage>
</organism>
<proteinExistence type="predicted"/>
<keyword evidence="1" id="KW-0472">Membrane</keyword>
<evidence type="ECO:0000313" key="3">
    <source>
        <dbReference type="Proteomes" id="UP000076234"/>
    </source>
</evidence>
<evidence type="ECO:0000313" key="2">
    <source>
        <dbReference type="EMBL" id="AMU95490.1"/>
    </source>
</evidence>
<feature type="transmembrane region" description="Helical" evidence="1">
    <location>
        <begin position="197"/>
        <end position="217"/>
    </location>
</feature>
<dbReference type="EMBL" id="CP013342">
    <property type="protein sequence ID" value="AMU95490.1"/>
    <property type="molecule type" value="Genomic_DNA"/>
</dbReference>
<dbReference type="STRING" id="1219058.AOA14_12810"/>
<reference evidence="2 3" key="2">
    <citation type="journal article" date="2016" name="Genome Announc.">
        <title>Complete Genome Sequence of Sphingopyxis terrae Strain 203-1 (NBRC 111660), a Polyethylene Glycol Degrader.</title>
        <authorList>
            <person name="Ohtsubo Y."/>
            <person name="Nonoyama S."/>
            <person name="Nagata Y."/>
            <person name="Numata M."/>
            <person name="Tsuchikane K."/>
            <person name="Hosoyama A."/>
            <person name="Yamazoe A."/>
            <person name="Tsuda M."/>
            <person name="Fujita N."/>
            <person name="Kawai F."/>
        </authorList>
    </citation>
    <scope>NUCLEOTIDE SEQUENCE [LARGE SCALE GENOMIC DNA]</scope>
    <source>
        <strain evidence="2 3">203-1</strain>
    </source>
</reference>
<name>A0A142W098_9SPHN</name>
<keyword evidence="1" id="KW-0812">Transmembrane</keyword>
<accession>A0A142W098</accession>
<keyword evidence="1" id="KW-1133">Transmembrane helix</keyword>
<dbReference type="KEGG" id="ster:AOA14_12810"/>
<gene>
    <name evidence="2" type="ORF">AOA14_12810</name>
</gene>
<reference evidence="3" key="1">
    <citation type="submission" date="2015-11" db="EMBL/GenBank/DDBJ databases">
        <title>Complete genome sequence of a polyethylene glycol-degrading strain Sphingopyxis terrae strain 203-1 (NBRC 15098).</title>
        <authorList>
            <person name="Yoshiyuki O."/>
            <person name="Shouta N."/>
            <person name="Nagata Y."/>
            <person name="Numata M."/>
            <person name="Tsuchikane K."/>
            <person name="Hosoyama A."/>
            <person name="Yamazoe A."/>
            <person name="Tsuda M."/>
            <person name="Fujita N."/>
            <person name="Kawai F."/>
        </authorList>
    </citation>
    <scope>NUCLEOTIDE SEQUENCE [LARGE SCALE GENOMIC DNA]</scope>
    <source>
        <strain evidence="3">203-1</strain>
    </source>
</reference>
<protein>
    <submittedName>
        <fullName evidence="2">Uncharacterized protein</fullName>
    </submittedName>
</protein>
<sequence length="250" mass="27824">MGSLLNARGSIKAKPFAGDEVRMILDMRWPTPPLVGPWHELAEDVADAFRGVLESDGSFASAACPPGEIGAFRVHPLLFWPDWMWVDALIEETGAASKVISFLYGPHGPHKLDGTSRIFHDVNDLISIRIEKAEVVCDYLRVFCSAVRMEDKPFFIIESPGRLQQLIYPFDLPESAVPLARPLEAVRQRDGWKIHALVLFGATLFEATFLISTYGLVDMIDDKLLTDGLPDHPIRFDGIFYRQTGAGATQ</sequence>
<dbReference type="AlphaFoldDB" id="A0A142W098"/>
<evidence type="ECO:0000256" key="1">
    <source>
        <dbReference type="SAM" id="Phobius"/>
    </source>
</evidence>